<keyword evidence="1" id="KW-0812">Transmembrane</keyword>
<evidence type="ECO:0000313" key="2">
    <source>
        <dbReference type="EMBL" id="ODQ69963.1"/>
    </source>
</evidence>
<dbReference type="AlphaFoldDB" id="A0A1E3PX10"/>
<sequence>MTSAALVARAGLYTCWWVTASLWLVTARHRRSHSSLKKETTKLSVVGRDRVLRAPGMLPLLRNMKDKNIEIYGNGQTFGDLDSDYSAGEQSYKFGVHVGNPADVIAGEIEPHRLESSLN</sequence>
<keyword evidence="1" id="KW-1133">Transmembrane helix</keyword>
<keyword evidence="3" id="KW-1185">Reference proteome</keyword>
<evidence type="ECO:0000313" key="3">
    <source>
        <dbReference type="Proteomes" id="UP000094385"/>
    </source>
</evidence>
<proteinExistence type="predicted"/>
<reference evidence="2 3" key="1">
    <citation type="journal article" date="2016" name="Proc. Natl. Acad. Sci. U.S.A.">
        <title>Comparative genomics of biotechnologically important yeasts.</title>
        <authorList>
            <person name="Riley R."/>
            <person name="Haridas S."/>
            <person name="Wolfe K.H."/>
            <person name="Lopes M.R."/>
            <person name="Hittinger C.T."/>
            <person name="Goeker M."/>
            <person name="Salamov A.A."/>
            <person name="Wisecaver J.H."/>
            <person name="Long T.M."/>
            <person name="Calvey C.H."/>
            <person name="Aerts A.L."/>
            <person name="Barry K.W."/>
            <person name="Choi C."/>
            <person name="Clum A."/>
            <person name="Coughlan A.Y."/>
            <person name="Deshpande S."/>
            <person name="Douglass A.P."/>
            <person name="Hanson S.J."/>
            <person name="Klenk H.-P."/>
            <person name="LaButti K.M."/>
            <person name="Lapidus A."/>
            <person name="Lindquist E.A."/>
            <person name="Lipzen A.M."/>
            <person name="Meier-Kolthoff J.P."/>
            <person name="Ohm R.A."/>
            <person name="Otillar R.P."/>
            <person name="Pangilinan J.L."/>
            <person name="Peng Y."/>
            <person name="Rokas A."/>
            <person name="Rosa C.A."/>
            <person name="Scheuner C."/>
            <person name="Sibirny A.A."/>
            <person name="Slot J.C."/>
            <person name="Stielow J.B."/>
            <person name="Sun H."/>
            <person name="Kurtzman C.P."/>
            <person name="Blackwell M."/>
            <person name="Grigoriev I.V."/>
            <person name="Jeffries T.W."/>
        </authorList>
    </citation>
    <scope>NUCLEOTIDE SEQUENCE [LARGE SCALE GENOMIC DNA]</scope>
    <source>
        <strain evidence="2 3">NRRL Y-11557</strain>
    </source>
</reference>
<dbReference type="Proteomes" id="UP000094385">
    <property type="component" value="Unassembled WGS sequence"/>
</dbReference>
<dbReference type="EMBL" id="KV454302">
    <property type="protein sequence ID" value="ODQ69963.1"/>
    <property type="molecule type" value="Genomic_DNA"/>
</dbReference>
<organism evidence="2 3">
    <name type="scientific">Lipomyces starkeyi NRRL Y-11557</name>
    <dbReference type="NCBI Taxonomy" id="675824"/>
    <lineage>
        <taxon>Eukaryota</taxon>
        <taxon>Fungi</taxon>
        <taxon>Dikarya</taxon>
        <taxon>Ascomycota</taxon>
        <taxon>Saccharomycotina</taxon>
        <taxon>Lipomycetes</taxon>
        <taxon>Lipomycetales</taxon>
        <taxon>Lipomycetaceae</taxon>
        <taxon>Lipomyces</taxon>
    </lineage>
</organism>
<evidence type="ECO:0000256" key="1">
    <source>
        <dbReference type="SAM" id="Phobius"/>
    </source>
</evidence>
<gene>
    <name evidence="2" type="ORF">LIPSTDRAFT_66204</name>
</gene>
<protein>
    <submittedName>
        <fullName evidence="2">Uncharacterized protein</fullName>
    </submittedName>
</protein>
<name>A0A1E3PX10_LIPST</name>
<feature type="transmembrane region" description="Helical" evidence="1">
    <location>
        <begin position="6"/>
        <end position="25"/>
    </location>
</feature>
<keyword evidence="1" id="KW-0472">Membrane</keyword>
<accession>A0A1E3PX10</accession>